<sequence>MPKITLYHTEGCHLCEQAHALFVQAGLATELDLVDIVDDETLMAEYQTTIPVAEFSTGTKLFWPFDLEDILKNK</sequence>
<gene>
    <name evidence="1" type="ORF">WAE96_07505</name>
</gene>
<proteinExistence type="predicted"/>
<dbReference type="EMBL" id="JBAWKS010000001">
    <property type="protein sequence ID" value="MEI4549550.1"/>
    <property type="molecule type" value="Genomic_DNA"/>
</dbReference>
<organism evidence="1 2">
    <name type="scientific">Pseudoalteromonas spongiae</name>
    <dbReference type="NCBI Taxonomy" id="298657"/>
    <lineage>
        <taxon>Bacteria</taxon>
        <taxon>Pseudomonadati</taxon>
        <taxon>Pseudomonadota</taxon>
        <taxon>Gammaproteobacteria</taxon>
        <taxon>Alteromonadales</taxon>
        <taxon>Pseudoalteromonadaceae</taxon>
        <taxon>Pseudoalteromonas</taxon>
    </lineage>
</organism>
<dbReference type="SUPFAM" id="SSF52833">
    <property type="entry name" value="Thioredoxin-like"/>
    <property type="match status" value="1"/>
</dbReference>
<protein>
    <submittedName>
        <fullName evidence="1">Glutaredoxin family protein</fullName>
    </submittedName>
</protein>
<dbReference type="Proteomes" id="UP001382455">
    <property type="component" value="Unassembled WGS sequence"/>
</dbReference>
<evidence type="ECO:0000313" key="1">
    <source>
        <dbReference type="EMBL" id="MEI4549550.1"/>
    </source>
</evidence>
<dbReference type="InterPro" id="IPR036249">
    <property type="entry name" value="Thioredoxin-like_sf"/>
</dbReference>
<reference evidence="1 2" key="1">
    <citation type="submission" date="2023-12" db="EMBL/GenBank/DDBJ databases">
        <title>Friends and Foes: Symbiotic and Algicidal bacterial influence on Karenia brevis blooms.</title>
        <authorList>
            <person name="Fei C."/>
            <person name="Mohamed A.R."/>
            <person name="Booker A."/>
            <person name="Arshad M."/>
            <person name="Klass S."/>
            <person name="Ahn S."/>
            <person name="Gilbert P.M."/>
            <person name="Heil C.A."/>
            <person name="Martinez J.M."/>
            <person name="Amin S.A."/>
        </authorList>
    </citation>
    <scope>NUCLEOTIDE SEQUENCE [LARGE SCALE GENOMIC DNA]</scope>
    <source>
        <strain evidence="1 2">CE15</strain>
    </source>
</reference>
<accession>A0ABU8ERY6</accession>
<name>A0ABU8ERY6_9GAMM</name>
<comment type="caution">
    <text evidence="1">The sequence shown here is derived from an EMBL/GenBank/DDBJ whole genome shotgun (WGS) entry which is preliminary data.</text>
</comment>
<evidence type="ECO:0000313" key="2">
    <source>
        <dbReference type="Proteomes" id="UP001382455"/>
    </source>
</evidence>
<dbReference type="RefSeq" id="WP_010560024.1">
    <property type="nucleotide sequence ID" value="NZ_JBAWKS010000001.1"/>
</dbReference>
<dbReference type="Pfam" id="PF05768">
    <property type="entry name" value="Glrx-like"/>
    <property type="match status" value="1"/>
</dbReference>
<dbReference type="Gene3D" id="3.40.30.10">
    <property type="entry name" value="Glutaredoxin"/>
    <property type="match status" value="1"/>
</dbReference>
<keyword evidence="2" id="KW-1185">Reference proteome</keyword>
<dbReference type="InterPro" id="IPR008554">
    <property type="entry name" value="Glutaredoxin-like"/>
</dbReference>